<accession>A0AAD7HZZ3</accession>
<sequence length="244" mass="26971">MPSGAAALALESPNEVPDIDDAKVKTTNASIEEAVRDTNERLRVVDFGAPWSEAGGGGVLGGESRRLEEREKNDAHAKTIHRDLARTASATVSRESGLRHALRDDAQGGELCGVRLGSNTTRNSTSVALECQPPFVPEHRWRWSGVQGAAGSRPSSQLRIRSVCWEWSRRHVTVSAQQDRGLVRAYVAQTPRGGFMELASMKHSYATRFNHPKTCFKLSPPRVEESHYSQFIIWFSLLHCPEVV</sequence>
<feature type="region of interest" description="Disordered" evidence="1">
    <location>
        <begin position="1"/>
        <end position="21"/>
    </location>
</feature>
<evidence type="ECO:0000313" key="2">
    <source>
        <dbReference type="EMBL" id="KAJ7731980.1"/>
    </source>
</evidence>
<dbReference type="EMBL" id="JARKIB010000148">
    <property type="protein sequence ID" value="KAJ7731980.1"/>
    <property type="molecule type" value="Genomic_DNA"/>
</dbReference>
<keyword evidence="3" id="KW-1185">Reference proteome</keyword>
<dbReference type="Proteomes" id="UP001215598">
    <property type="component" value="Unassembled WGS sequence"/>
</dbReference>
<evidence type="ECO:0000313" key="3">
    <source>
        <dbReference type="Proteomes" id="UP001215598"/>
    </source>
</evidence>
<evidence type="ECO:0000256" key="1">
    <source>
        <dbReference type="SAM" id="MobiDB-lite"/>
    </source>
</evidence>
<organism evidence="2 3">
    <name type="scientific">Mycena metata</name>
    <dbReference type="NCBI Taxonomy" id="1033252"/>
    <lineage>
        <taxon>Eukaryota</taxon>
        <taxon>Fungi</taxon>
        <taxon>Dikarya</taxon>
        <taxon>Basidiomycota</taxon>
        <taxon>Agaricomycotina</taxon>
        <taxon>Agaricomycetes</taxon>
        <taxon>Agaricomycetidae</taxon>
        <taxon>Agaricales</taxon>
        <taxon>Marasmiineae</taxon>
        <taxon>Mycenaceae</taxon>
        <taxon>Mycena</taxon>
    </lineage>
</organism>
<protein>
    <submittedName>
        <fullName evidence="2">Uncharacterized protein</fullName>
    </submittedName>
</protein>
<comment type="caution">
    <text evidence="2">The sequence shown here is derived from an EMBL/GenBank/DDBJ whole genome shotgun (WGS) entry which is preliminary data.</text>
</comment>
<gene>
    <name evidence="2" type="ORF">B0H16DRAFT_1468780</name>
</gene>
<proteinExistence type="predicted"/>
<reference evidence="2" key="1">
    <citation type="submission" date="2023-03" db="EMBL/GenBank/DDBJ databases">
        <title>Massive genome expansion in bonnet fungi (Mycena s.s.) driven by repeated elements and novel gene families across ecological guilds.</title>
        <authorList>
            <consortium name="Lawrence Berkeley National Laboratory"/>
            <person name="Harder C.B."/>
            <person name="Miyauchi S."/>
            <person name="Viragh M."/>
            <person name="Kuo A."/>
            <person name="Thoen E."/>
            <person name="Andreopoulos B."/>
            <person name="Lu D."/>
            <person name="Skrede I."/>
            <person name="Drula E."/>
            <person name="Henrissat B."/>
            <person name="Morin E."/>
            <person name="Kohler A."/>
            <person name="Barry K."/>
            <person name="LaButti K."/>
            <person name="Morin E."/>
            <person name="Salamov A."/>
            <person name="Lipzen A."/>
            <person name="Mereny Z."/>
            <person name="Hegedus B."/>
            <person name="Baldrian P."/>
            <person name="Stursova M."/>
            <person name="Weitz H."/>
            <person name="Taylor A."/>
            <person name="Grigoriev I.V."/>
            <person name="Nagy L.G."/>
            <person name="Martin F."/>
            <person name="Kauserud H."/>
        </authorList>
    </citation>
    <scope>NUCLEOTIDE SEQUENCE</scope>
    <source>
        <strain evidence="2">CBHHK182m</strain>
    </source>
</reference>
<name>A0AAD7HZZ3_9AGAR</name>
<dbReference type="AlphaFoldDB" id="A0AAD7HZZ3"/>